<protein>
    <submittedName>
        <fullName evidence="3">Protein of uncharacterized function (DUF2810)</fullName>
    </submittedName>
</protein>
<dbReference type="Gene3D" id="3.30.1370.150">
    <property type="entry name" value="Uncharacterised protein PF10928, DUF2810"/>
    <property type="match status" value="1"/>
</dbReference>
<keyword evidence="1" id="KW-0175">Coiled coil</keyword>
<feature type="compositionally biased region" description="Basic and acidic residues" evidence="2">
    <location>
        <begin position="92"/>
        <end position="109"/>
    </location>
</feature>
<feature type="compositionally biased region" description="Basic and acidic residues" evidence="2">
    <location>
        <begin position="130"/>
        <end position="141"/>
    </location>
</feature>
<name>A0A4U9WGX2_SERFO</name>
<evidence type="ECO:0000256" key="2">
    <source>
        <dbReference type="SAM" id="MobiDB-lite"/>
    </source>
</evidence>
<feature type="region of interest" description="Disordered" evidence="2">
    <location>
        <begin position="71"/>
        <end position="141"/>
    </location>
</feature>
<dbReference type="EMBL" id="CABEEZ010000152">
    <property type="protein sequence ID" value="VTR58437.1"/>
    <property type="molecule type" value="Genomic_DNA"/>
</dbReference>
<proteinExistence type="predicted"/>
<reference evidence="3" key="1">
    <citation type="submission" date="2019-05" db="EMBL/GenBank/DDBJ databases">
        <authorList>
            <consortium name="Pathogen Informatics"/>
        </authorList>
    </citation>
    <scope>NUCLEOTIDE SEQUENCE [LARGE SCALE GENOMIC DNA]</scope>
    <source>
        <strain evidence="3">NCTC12965</strain>
    </source>
</reference>
<gene>
    <name evidence="3" type="primary">yibL</name>
    <name evidence="3" type="ORF">NCTC12965_07697</name>
</gene>
<feature type="coiled-coil region" evidence="1">
    <location>
        <begin position="2"/>
        <end position="62"/>
    </location>
</feature>
<dbReference type="AlphaFoldDB" id="A0A4U9WGX2"/>
<dbReference type="InterPro" id="IPR021230">
    <property type="entry name" value="DUF2810"/>
</dbReference>
<sequence length="141" mass="16218">MKEKEKAEIKRLSDLLDALNHKDTVVIQQGNTDLIAQHLKEKEKLKTEIERLKNVRVEKLSAEAQKLSQLPFSREITKKEQADMGTLKKSARGPDRGASNDRSWPRDGPESGYRLRQKSVSDYPLTPTLSHRERELSRVRS</sequence>
<accession>A0A4U9WGX2</accession>
<organism evidence="3">
    <name type="scientific">Serratia fonticola</name>
    <dbReference type="NCBI Taxonomy" id="47917"/>
    <lineage>
        <taxon>Bacteria</taxon>
        <taxon>Pseudomonadati</taxon>
        <taxon>Pseudomonadota</taxon>
        <taxon>Gammaproteobacteria</taxon>
        <taxon>Enterobacterales</taxon>
        <taxon>Yersiniaceae</taxon>
        <taxon>Serratia</taxon>
    </lineage>
</organism>
<evidence type="ECO:0000313" key="3">
    <source>
        <dbReference type="EMBL" id="VTR58437.1"/>
    </source>
</evidence>
<dbReference type="Pfam" id="PF10928">
    <property type="entry name" value="DUF2810"/>
    <property type="match status" value="1"/>
</dbReference>
<evidence type="ECO:0000256" key="1">
    <source>
        <dbReference type="SAM" id="Coils"/>
    </source>
</evidence>
<dbReference type="Gene3D" id="4.10.860.10">
    <property type="entry name" value="UVR domain"/>
    <property type="match status" value="1"/>
</dbReference>